<evidence type="ECO:0000259" key="4">
    <source>
        <dbReference type="SMART" id="SM00642"/>
    </source>
</evidence>
<dbReference type="CDD" id="cd02860">
    <property type="entry name" value="E_set_Pullulanase"/>
    <property type="match status" value="1"/>
</dbReference>
<dbReference type="Pfam" id="PF22058">
    <property type="entry name" value="X25_BaPul_like"/>
    <property type="match status" value="5"/>
</dbReference>
<dbReference type="InterPro" id="IPR013783">
    <property type="entry name" value="Ig-like_fold"/>
</dbReference>
<dbReference type="InterPro" id="IPR054409">
    <property type="entry name" value="X25_BaPul-like"/>
</dbReference>
<feature type="domain" description="Glycosyl hydrolase family 13 catalytic" evidence="4">
    <location>
        <begin position="175"/>
        <end position="610"/>
    </location>
</feature>
<comment type="caution">
    <text evidence="5">The sequence shown here is derived from an EMBL/GenBank/DDBJ whole genome shotgun (WGS) entry which is preliminary data.</text>
</comment>
<dbReference type="Gene3D" id="2.60.40.10">
    <property type="entry name" value="Immunoglobulins"/>
    <property type="match status" value="9"/>
</dbReference>
<dbReference type="Gene3D" id="2.60.40.1180">
    <property type="entry name" value="Golgi alpha-mannosidase II"/>
    <property type="match status" value="2"/>
</dbReference>
<evidence type="ECO:0000313" key="6">
    <source>
        <dbReference type="Proteomes" id="UP000774283"/>
    </source>
</evidence>
<evidence type="ECO:0000256" key="1">
    <source>
        <dbReference type="ARBA" id="ARBA00008061"/>
    </source>
</evidence>
<dbReference type="SUPFAM" id="SSF51445">
    <property type="entry name" value="(Trans)glycosidases"/>
    <property type="match status" value="2"/>
</dbReference>
<dbReference type="SUPFAM" id="SSF51011">
    <property type="entry name" value="Glycosyl hydrolase domain"/>
    <property type="match status" value="1"/>
</dbReference>
<sequence length="2428" mass="255593">MVHATHARAGWPSGRRLRGTAAAFTTAALAATGVAAVPSTAVAADPPAYRLVGSFQTQLGCADDWLPECEGGLLAQVGDTSVYALTAPLAAGRYAFKVLDGDSWEAPAWGANGSSAAGAPNIDLGLGGDAELRFTFDTATGKTTVTPVDDTVEPATEADAPAPVRQPGSDEQFYFVLTDRFANGDPSNDTGGLVPEGEENDRSVSGFDPTDKAYYHGGDIAGLRANLDYIEGLGSTAIWLTPSFKNRAVQGTGADQSAGYHGYWITDFTQIDPHLGTNAELDALIDEAHARDIKVYFDIIVNHTADIISYEEGEYTYRPTKDAAGNPVPAYTPVIPVGLEDIKVPAWLNDTSMYNNRGNSTWQGESAILGDFDGLDDLDTKKQDVVDGFIDIYEHWATSGIDGFRIDTAKHVDFSFWEQWTTAIKDATAATNPDFFMFGEVYDADPVKLSPYLRNSDMDAVLDFTFQDAAAVWAQGGKASNLTTLFEGDDYYTTATKNAHSLPTFLGNHDMGRIGYFVKDKDAAQQRSQLAHSLMYLTRGQPVVYYGDEQGFAGAAGDGKDKNARQSLFASQVDEFTSQKLLDGETAGAVDRFDTDAALYKHIARLAALRSAHPALSSGAQIEQHADSGAGIYAFSRVDTSADDMVEYVVAVNNATTAASATFTALTPGATFTGLYGTDDDVTSGADGAVTVEVPALSAVVLKAGSPLVADAEAIAPQLTTVAPTGGLRPLADISVDLGTERYAETSVYVRGVGAEDWKLLGTDDTTTPRVFFDAAAHGYADGDLLQVRAVVRDAAGNLSQTSTVAVVGNDHGAGYAAGSDVDNRLTIPGSHGTEIGGCADWTPGCASTALTQRANDSYAGTFDIAAGSYSYKFAFGTEWGRDYDSNGTLAGGENYAYTHAGGPITFYFDPITKLGANTAEGPVLSLVGSFSSQTKCGADWKETCLDNQLKLRADGTYRAVLTGLEPGTYAVKAVDGLSWDTSYGAEDGGNVSFEITEAAPAAIATLDLTTGVLSVETGEAPSEGPEPLRDAVVSIAGSLNSEMGCAADWDATCVEAELTERVGANYSATFTLPAGDYEYKAVIGHAWDENYGRDRDNGGANIPLSLDAETDVTFVYDDESHFVTAIYPGSESRFATIAGTIQPQLGCAASWAPACLGSWLQDWGRDGVVYTYETNRLKKGTYEAKAALDKAWAEAYPGSNVGFSVPTDYAKMVFTLNMETKEFTAMADTTVAGEGSRAVWLDSRTVALPVGAVPGESASRTWTLYSAPEGGLSATKEKVTVPADALSVDLTQDASGLAPELRAKYPHLAAYVALELPESLTREELEEYLTGQLFLVQRSGAVVEYATGVQIAPVLDDVFAAVVDRDLGATWAGDVPTLAVWAPTARSVTTLVWTDGDIASDPTEVPAVRQADGSWVTAGDASWKDKPYKYDIEVYVPSTGKVEHNVVTDPYSVGLTLNSTHSVLVDLADPAHRPTQWATTKAPTIARDVDRSIYELHIRDFSISDPSVPEAERGTYLAFAGEGDGVKHLRKLAAAGLNTVHLLPSFDIATIEEDRSKQATTGDLSGFAPDGEEQQAAVAAIKDADGFNWGYDPMHYTAPEGSYASAGNQDGGARVAEYRTMVGALHKNGLQVVQDVVYNHTAASGQDPKSVLDRVVPGYYQRLSATGGVETSTCCSNVATENLVAQKLMVDSVVTWAKQYRIDGFRFDLMGHHSKANMLAVREALDELTLSRDGVDGKSIYLYGEGWNFGEVADNARFEQATQGQLNGTGIGTFSDRLRDAVHGGSPVDGGSTFQQGFGTGLGTDPNGNKRGDGGVNDGSAAELADLAHQSDLVRLGLAGNLEDFTFVTSSGAAQRGDELDYRGAPAGYASEPGEVVTYVDAHDNETLFDLLTLKLPTATSMADRVRMNTLSLATTTLSQTPTFWHAGTDLLRSKSLDRDSYNSGDHFNKVDWSGQSNNFGVGLPSKEKNEEKWGLMRPLLADPALKPSATDIAAANAQALDLLRLRYSTPLLRLGSADLIKQKVSFPGSGADATPGLLVMRVDDTVGTDVDPALDGVLVVFNASPAPITEKVPGLAGRALALSQVQKDGADAVVKTTTWDAASGTVTVPGRTVAVLTQAKGGPVEPVKVASTTTLTTTTGTATQGDPVTVDVVVTADGVVPTGTVEVREGSTVVASGTLVAGRAKIGLPGSFTRSPGARSLVAVYSGSGTVAGSSSAALKILVKPRPAVPVKARSTTVLSPASRTTRLGTTITWDVRVRSTQPVSGKVEIRDGKKVLGSATVKNGVAKVKLSKKAVAKAGTTRVRAYYLGSAKVVASSSATGTLKVTKARSKVKTSVTGATLGNRAKVKVTVSAPAGKASGTVHVVSGGRTIGKATVKNGKATVTLPRSFATSVRTQTITVKYSGSSTVSGTSTTVKVKITRAARR</sequence>
<dbReference type="InterPro" id="IPR006047">
    <property type="entry name" value="GH13_cat_dom"/>
</dbReference>
<comment type="similarity">
    <text evidence="1">Belongs to the glycosyl hydrolase 13 family.</text>
</comment>
<dbReference type="InterPro" id="IPR011839">
    <property type="entry name" value="Pullul_strch"/>
</dbReference>
<feature type="chain" id="PRO_5040898433" evidence="3">
    <location>
        <begin position="44"/>
        <end position="2428"/>
    </location>
</feature>
<dbReference type="Pfam" id="PF02922">
    <property type="entry name" value="CBM_48"/>
    <property type="match status" value="1"/>
</dbReference>
<keyword evidence="3" id="KW-0732">Signal</keyword>
<gene>
    <name evidence="5" type="primary">pulA</name>
    <name evidence="5" type="ORF">HF995_02300</name>
</gene>
<dbReference type="InterPro" id="IPR032109">
    <property type="entry name" value="Big_3_5"/>
</dbReference>
<organism evidence="5 6">
    <name type="scientific">Sanguibacter hominis ATCC BAA-789</name>
    <dbReference type="NCBI Taxonomy" id="1312740"/>
    <lineage>
        <taxon>Bacteria</taxon>
        <taxon>Bacillati</taxon>
        <taxon>Actinomycetota</taxon>
        <taxon>Actinomycetes</taxon>
        <taxon>Micrococcales</taxon>
        <taxon>Sanguibacteraceae</taxon>
        <taxon>Sanguibacter</taxon>
    </lineage>
</organism>
<dbReference type="Proteomes" id="UP000774283">
    <property type="component" value="Unassembled WGS sequence"/>
</dbReference>
<dbReference type="CDD" id="cd11341">
    <property type="entry name" value="AmyAc_Pullulanase_LD-like"/>
    <property type="match status" value="1"/>
</dbReference>
<dbReference type="InterPro" id="IPR024561">
    <property type="entry name" value="Pullul_strch_C"/>
</dbReference>
<evidence type="ECO:0000313" key="5">
    <source>
        <dbReference type="EMBL" id="NKX92113.1"/>
    </source>
</evidence>
<dbReference type="EMBL" id="JAAXOW010000001">
    <property type="protein sequence ID" value="NKX92113.1"/>
    <property type="molecule type" value="Genomic_DNA"/>
</dbReference>
<dbReference type="SMART" id="SM00642">
    <property type="entry name" value="Aamy"/>
    <property type="match status" value="1"/>
</dbReference>
<proteinExistence type="inferred from homology"/>
<dbReference type="Pfam" id="PF16640">
    <property type="entry name" value="Big_3_5"/>
    <property type="match status" value="2"/>
</dbReference>
<reference evidence="5 6" key="1">
    <citation type="submission" date="2020-04" db="EMBL/GenBank/DDBJ databases">
        <title>MicrobeNet Type strains.</title>
        <authorList>
            <person name="Nicholson A.C."/>
        </authorList>
    </citation>
    <scope>NUCLEOTIDE SEQUENCE [LARGE SCALE GENOMIC DNA]</scope>
    <source>
        <strain evidence="5 6">ATCC BAA-789</strain>
    </source>
</reference>
<dbReference type="NCBIfam" id="TIGR02103">
    <property type="entry name" value="pullul_strch"/>
    <property type="match status" value="1"/>
</dbReference>
<dbReference type="SUPFAM" id="SSF81296">
    <property type="entry name" value="E set domains"/>
    <property type="match status" value="2"/>
</dbReference>
<dbReference type="Pfam" id="PF00128">
    <property type="entry name" value="Alpha-amylase"/>
    <property type="match status" value="1"/>
</dbReference>
<feature type="region of interest" description="Disordered" evidence="2">
    <location>
        <begin position="1790"/>
        <end position="1818"/>
    </location>
</feature>
<dbReference type="Gene3D" id="2.60.40.1130">
    <property type="entry name" value="Rab geranylgeranyltransferase alpha-subunit, insert domain"/>
    <property type="match status" value="1"/>
</dbReference>
<name>A0A9X5F9Y9_9MICO</name>
<dbReference type="InterPro" id="IPR014756">
    <property type="entry name" value="Ig_E-set"/>
</dbReference>
<dbReference type="CDD" id="cd12962">
    <property type="entry name" value="X25_BaPul_like"/>
    <property type="match status" value="4"/>
</dbReference>
<evidence type="ECO:0000256" key="2">
    <source>
        <dbReference type="SAM" id="MobiDB-lite"/>
    </source>
</evidence>
<dbReference type="PANTHER" id="PTHR43002">
    <property type="entry name" value="GLYCOGEN DEBRANCHING ENZYME"/>
    <property type="match status" value="1"/>
</dbReference>
<dbReference type="Pfam" id="PF11852">
    <property type="entry name" value="Pullul_strch_C"/>
    <property type="match status" value="1"/>
</dbReference>
<dbReference type="RefSeq" id="WP_168446193.1">
    <property type="nucleotide sequence ID" value="NZ_JAAXOW010000001.1"/>
</dbReference>
<feature type="region of interest" description="Disordered" evidence="2">
    <location>
        <begin position="185"/>
        <end position="207"/>
    </location>
</feature>
<feature type="signal peptide" evidence="3">
    <location>
        <begin position="1"/>
        <end position="43"/>
    </location>
</feature>
<dbReference type="InterPro" id="IPR004193">
    <property type="entry name" value="Glyco_hydro_13_N"/>
</dbReference>
<accession>A0A9X5F9Y9</accession>
<dbReference type="Gene3D" id="3.20.20.80">
    <property type="entry name" value="Glycosidases"/>
    <property type="match status" value="2"/>
</dbReference>
<protein>
    <submittedName>
        <fullName evidence="5">Pullulanase-type alpha-1,6-glucosidase</fullName>
    </submittedName>
</protein>
<dbReference type="InterPro" id="IPR017853">
    <property type="entry name" value="GH"/>
</dbReference>
<dbReference type="CDD" id="cd11339">
    <property type="entry name" value="AmyAc_bac_CMD_like_2"/>
    <property type="match status" value="1"/>
</dbReference>
<dbReference type="Pfam" id="PF17967">
    <property type="entry name" value="Pullulanase_N2"/>
    <property type="match status" value="1"/>
</dbReference>
<dbReference type="GO" id="GO:0005975">
    <property type="term" value="P:carbohydrate metabolic process"/>
    <property type="evidence" value="ECO:0007669"/>
    <property type="project" value="InterPro"/>
</dbReference>
<dbReference type="InterPro" id="IPR013780">
    <property type="entry name" value="Glyco_hydro_b"/>
</dbReference>
<evidence type="ECO:0000256" key="3">
    <source>
        <dbReference type="SAM" id="SignalP"/>
    </source>
</evidence>
<dbReference type="InterPro" id="IPR040671">
    <property type="entry name" value="Pullulanase_N2"/>
</dbReference>
<dbReference type="GO" id="GO:0051060">
    <property type="term" value="F:pullulanase activity"/>
    <property type="evidence" value="ECO:0007669"/>
    <property type="project" value="InterPro"/>
</dbReference>
<keyword evidence="6" id="KW-1185">Reference proteome</keyword>